<dbReference type="GO" id="GO:0005737">
    <property type="term" value="C:cytoplasm"/>
    <property type="evidence" value="ECO:0007669"/>
    <property type="project" value="UniProtKB-SubCell"/>
</dbReference>
<keyword evidence="2 10" id="KW-0690">Ribosome biogenesis</keyword>
<dbReference type="InterPro" id="IPR031944">
    <property type="entry name" value="RsgA_N"/>
</dbReference>
<evidence type="ECO:0000256" key="10">
    <source>
        <dbReference type="HAMAP-Rule" id="MF_01820"/>
    </source>
</evidence>
<dbReference type="SUPFAM" id="SSF50249">
    <property type="entry name" value="Nucleic acid-binding proteins"/>
    <property type="match status" value="1"/>
</dbReference>
<evidence type="ECO:0000256" key="4">
    <source>
        <dbReference type="ARBA" id="ARBA00022730"/>
    </source>
</evidence>
<name>A0A2T0AKS4_9FIRM</name>
<dbReference type="PROSITE" id="PS50936">
    <property type="entry name" value="ENGC_GTPASE"/>
    <property type="match status" value="1"/>
</dbReference>
<dbReference type="GO" id="GO:0019843">
    <property type="term" value="F:rRNA binding"/>
    <property type="evidence" value="ECO:0007669"/>
    <property type="project" value="UniProtKB-KW"/>
</dbReference>
<dbReference type="SUPFAM" id="SSF52540">
    <property type="entry name" value="P-loop containing nucleoside triphosphate hydrolases"/>
    <property type="match status" value="1"/>
</dbReference>
<dbReference type="AlphaFoldDB" id="A0A2T0AKS4"/>
<reference evidence="13 14" key="1">
    <citation type="submission" date="2018-03" db="EMBL/GenBank/DDBJ databases">
        <title>Genome sequence of Moorella humiferrea DSM 23265.</title>
        <authorList>
            <person name="Poehlein A."/>
            <person name="Daniel R."/>
        </authorList>
    </citation>
    <scope>NUCLEOTIDE SEQUENCE [LARGE SCALE GENOMIC DNA]</scope>
    <source>
        <strain evidence="13 14">DSM 23265</strain>
    </source>
</reference>
<dbReference type="Proteomes" id="UP000238415">
    <property type="component" value="Unassembled WGS sequence"/>
</dbReference>
<comment type="similarity">
    <text evidence="10">Belongs to the TRAFAC class YlqF/YawG GTPase family. RsgA subfamily.</text>
</comment>
<dbReference type="GO" id="GO:0003924">
    <property type="term" value="F:GTPase activity"/>
    <property type="evidence" value="ECO:0007669"/>
    <property type="project" value="UniProtKB-UniRule"/>
</dbReference>
<dbReference type="NCBIfam" id="TIGR00157">
    <property type="entry name" value="ribosome small subunit-dependent GTPase A"/>
    <property type="match status" value="1"/>
</dbReference>
<evidence type="ECO:0000259" key="12">
    <source>
        <dbReference type="PROSITE" id="PS51721"/>
    </source>
</evidence>
<feature type="binding site" evidence="10">
    <location>
        <begin position="160"/>
        <end position="168"/>
    </location>
    <ligand>
        <name>GTP</name>
        <dbReference type="ChEBI" id="CHEBI:37565"/>
    </ligand>
</feature>
<evidence type="ECO:0000313" key="14">
    <source>
        <dbReference type="Proteomes" id="UP000238415"/>
    </source>
</evidence>
<evidence type="ECO:0000313" key="13">
    <source>
        <dbReference type="EMBL" id="PRR69188.1"/>
    </source>
</evidence>
<dbReference type="PROSITE" id="PS51721">
    <property type="entry name" value="G_CP"/>
    <property type="match status" value="1"/>
</dbReference>
<keyword evidence="8 10" id="KW-0694">RNA-binding</keyword>
<keyword evidence="4 10" id="KW-0699">rRNA-binding</keyword>
<dbReference type="OrthoDB" id="9809485at2"/>
<dbReference type="PANTHER" id="PTHR32120:SF11">
    <property type="entry name" value="SMALL RIBOSOMAL SUBUNIT BIOGENESIS GTPASE RSGA 1, MITOCHONDRIAL-RELATED"/>
    <property type="match status" value="1"/>
</dbReference>
<feature type="binding site" evidence="10">
    <location>
        <position position="249"/>
    </location>
    <ligand>
        <name>Zn(2+)</name>
        <dbReference type="ChEBI" id="CHEBI:29105"/>
    </ligand>
</feature>
<dbReference type="Gene3D" id="2.40.50.140">
    <property type="entry name" value="Nucleic acid-binding proteins"/>
    <property type="match status" value="1"/>
</dbReference>
<comment type="subcellular location">
    <subcellularLocation>
        <location evidence="10">Cytoplasm</location>
    </subcellularLocation>
</comment>
<dbReference type="Gene3D" id="1.10.40.50">
    <property type="entry name" value="Probable gtpase engc, domain 3"/>
    <property type="match status" value="1"/>
</dbReference>
<dbReference type="CDD" id="cd01854">
    <property type="entry name" value="YjeQ_EngC"/>
    <property type="match status" value="1"/>
</dbReference>
<keyword evidence="5 10" id="KW-0547">Nucleotide-binding</keyword>
<dbReference type="InterPro" id="IPR012340">
    <property type="entry name" value="NA-bd_OB-fold"/>
</dbReference>
<protein>
    <recommendedName>
        <fullName evidence="10">Small ribosomal subunit biogenesis GTPase RsgA</fullName>
        <ecNumber evidence="10">3.6.1.-</ecNumber>
    </recommendedName>
</protein>
<keyword evidence="3 10" id="KW-0479">Metal-binding</keyword>
<dbReference type="PANTHER" id="PTHR32120">
    <property type="entry name" value="SMALL RIBOSOMAL SUBUNIT BIOGENESIS GTPASE RSGA"/>
    <property type="match status" value="1"/>
</dbReference>
<dbReference type="GO" id="GO:0005525">
    <property type="term" value="F:GTP binding"/>
    <property type="evidence" value="ECO:0007669"/>
    <property type="project" value="UniProtKB-UniRule"/>
</dbReference>
<keyword evidence="1 10" id="KW-0963">Cytoplasm</keyword>
<evidence type="ECO:0000259" key="11">
    <source>
        <dbReference type="PROSITE" id="PS50936"/>
    </source>
</evidence>
<proteinExistence type="inferred from homology"/>
<dbReference type="EC" id="3.6.1.-" evidence="10"/>
<feature type="binding site" evidence="10">
    <location>
        <position position="255"/>
    </location>
    <ligand>
        <name>Zn(2+)</name>
        <dbReference type="ChEBI" id="CHEBI:29105"/>
    </ligand>
</feature>
<dbReference type="HAMAP" id="MF_01820">
    <property type="entry name" value="GTPase_RsgA"/>
    <property type="match status" value="1"/>
</dbReference>
<keyword evidence="7 10" id="KW-0862">Zinc</keyword>
<sequence length="288" mass="31745">MEGILLRRYGGFYYVESEGRVLTCRARGRLKREGELLPGDRVEVTVLGPGEGVIEGVRPRSTLLERPSVANVEQAIIVFSLSTPPPDLELLDRLLFLSSVKGIRAVIVWNKADEALKEHLELPGLYRQIGYQVLIASARTGRGVDGLQEILSGRLSTFAGPSGVGKSSLLNAIHPALNLRTGEVSVKSGRGRHTTRHAELIRLPGGGWVADTPGFSRLDLPSMDHQEVAAHFPEMEPYIGRCRFNSCLHRCEPGCAVVAAAATGEITRHRYEHYLKFLEEIIAKERSY</sequence>
<dbReference type="Gene3D" id="3.40.50.300">
    <property type="entry name" value="P-loop containing nucleotide triphosphate hydrolases"/>
    <property type="match status" value="1"/>
</dbReference>
<accession>A0A2T0AKS4</accession>
<comment type="subunit">
    <text evidence="10">Monomer. Associates with 30S ribosomal subunit, binds 16S rRNA.</text>
</comment>
<comment type="caution">
    <text evidence="13">The sequence shown here is derived from an EMBL/GenBank/DDBJ whole genome shotgun (WGS) entry which is preliminary data.</text>
</comment>
<comment type="function">
    <text evidence="10">One of several proteins that assist in the late maturation steps of the functional core of the 30S ribosomal subunit. Helps release RbfA from mature subunits. May play a role in the assembly of ribosomal proteins into the subunit. Circularly permuted GTPase that catalyzes slow GTP hydrolysis, GTPase activity is stimulated by the 30S ribosomal subunit.</text>
</comment>
<feature type="domain" description="CP-type G" evidence="12">
    <location>
        <begin position="61"/>
        <end position="218"/>
    </location>
</feature>
<keyword evidence="6 10" id="KW-0378">Hydrolase</keyword>
<dbReference type="GO" id="GO:0042274">
    <property type="term" value="P:ribosomal small subunit biogenesis"/>
    <property type="evidence" value="ECO:0007669"/>
    <property type="project" value="UniProtKB-UniRule"/>
</dbReference>
<dbReference type="CDD" id="cd04466">
    <property type="entry name" value="S1_YloQ_GTPase"/>
    <property type="match status" value="1"/>
</dbReference>
<evidence type="ECO:0000256" key="8">
    <source>
        <dbReference type="ARBA" id="ARBA00022884"/>
    </source>
</evidence>
<dbReference type="EMBL" id="PVXM01000057">
    <property type="protein sequence ID" value="PRR69188.1"/>
    <property type="molecule type" value="Genomic_DNA"/>
</dbReference>
<gene>
    <name evidence="10 13" type="primary">rsgA</name>
    <name evidence="13" type="ORF">MOHU_24910</name>
</gene>
<evidence type="ECO:0000256" key="1">
    <source>
        <dbReference type="ARBA" id="ARBA00022490"/>
    </source>
</evidence>
<organism evidence="13 14">
    <name type="scientific">Neomoorella humiferrea</name>
    <dbReference type="NCBI Taxonomy" id="676965"/>
    <lineage>
        <taxon>Bacteria</taxon>
        <taxon>Bacillati</taxon>
        <taxon>Bacillota</taxon>
        <taxon>Clostridia</taxon>
        <taxon>Neomoorellales</taxon>
        <taxon>Neomoorellaceae</taxon>
        <taxon>Neomoorella</taxon>
    </lineage>
</organism>
<dbReference type="InterPro" id="IPR030378">
    <property type="entry name" value="G_CP_dom"/>
</dbReference>
<feature type="binding site" evidence="10">
    <location>
        <position position="242"/>
    </location>
    <ligand>
        <name>Zn(2+)</name>
        <dbReference type="ChEBI" id="CHEBI:29105"/>
    </ligand>
</feature>
<evidence type="ECO:0000256" key="6">
    <source>
        <dbReference type="ARBA" id="ARBA00022801"/>
    </source>
</evidence>
<dbReference type="InterPro" id="IPR010914">
    <property type="entry name" value="RsgA_GTPase_dom"/>
</dbReference>
<evidence type="ECO:0000256" key="7">
    <source>
        <dbReference type="ARBA" id="ARBA00022833"/>
    </source>
</evidence>
<keyword evidence="9 10" id="KW-0342">GTP-binding</keyword>
<dbReference type="InterPro" id="IPR027417">
    <property type="entry name" value="P-loop_NTPase"/>
</dbReference>
<dbReference type="Pfam" id="PF03193">
    <property type="entry name" value="RsgA_GTPase"/>
    <property type="match status" value="1"/>
</dbReference>
<dbReference type="RefSeq" id="WP_106006402.1">
    <property type="nucleotide sequence ID" value="NZ_CP136419.1"/>
</dbReference>
<evidence type="ECO:0000256" key="9">
    <source>
        <dbReference type="ARBA" id="ARBA00023134"/>
    </source>
</evidence>
<dbReference type="Pfam" id="PF16745">
    <property type="entry name" value="RsgA_N"/>
    <property type="match status" value="1"/>
</dbReference>
<feature type="domain" description="EngC GTPase" evidence="11">
    <location>
        <begin position="70"/>
        <end position="216"/>
    </location>
</feature>
<evidence type="ECO:0000256" key="3">
    <source>
        <dbReference type="ARBA" id="ARBA00022723"/>
    </source>
</evidence>
<feature type="binding site" evidence="10">
    <location>
        <position position="247"/>
    </location>
    <ligand>
        <name>Zn(2+)</name>
        <dbReference type="ChEBI" id="CHEBI:29105"/>
    </ligand>
</feature>
<dbReference type="GO" id="GO:0046872">
    <property type="term" value="F:metal ion binding"/>
    <property type="evidence" value="ECO:0007669"/>
    <property type="project" value="UniProtKB-KW"/>
</dbReference>
<keyword evidence="14" id="KW-1185">Reference proteome</keyword>
<feature type="binding site" evidence="10">
    <location>
        <begin position="110"/>
        <end position="113"/>
    </location>
    <ligand>
        <name>GTP</name>
        <dbReference type="ChEBI" id="CHEBI:37565"/>
    </ligand>
</feature>
<dbReference type="InterPro" id="IPR004881">
    <property type="entry name" value="Ribosome_biogen_GTPase_RsgA"/>
</dbReference>
<evidence type="ECO:0000256" key="2">
    <source>
        <dbReference type="ARBA" id="ARBA00022517"/>
    </source>
</evidence>
<comment type="cofactor">
    <cofactor evidence="10">
        <name>Zn(2+)</name>
        <dbReference type="ChEBI" id="CHEBI:29105"/>
    </cofactor>
    <text evidence="10">Binds 1 zinc ion per subunit.</text>
</comment>
<evidence type="ECO:0000256" key="5">
    <source>
        <dbReference type="ARBA" id="ARBA00022741"/>
    </source>
</evidence>